<dbReference type="Gene3D" id="3.90.226.10">
    <property type="entry name" value="2-enoyl-CoA Hydratase, Chain A, domain 1"/>
    <property type="match status" value="1"/>
</dbReference>
<dbReference type="GO" id="GO:0006635">
    <property type="term" value="P:fatty acid beta-oxidation"/>
    <property type="evidence" value="ECO:0007669"/>
    <property type="project" value="TreeGrafter"/>
</dbReference>
<dbReference type="AlphaFoldDB" id="A0A127M733"/>
<dbReference type="EMBL" id="CP014544">
    <property type="protein sequence ID" value="AMO69032.1"/>
    <property type="molecule type" value="Genomic_DNA"/>
</dbReference>
<accession>A0A127M733</accession>
<dbReference type="InterPro" id="IPR001753">
    <property type="entry name" value="Enoyl-CoA_hydra/iso"/>
</dbReference>
<dbReference type="PANTHER" id="PTHR11941">
    <property type="entry name" value="ENOYL-COA HYDRATASE-RELATED"/>
    <property type="match status" value="1"/>
</dbReference>
<protein>
    <submittedName>
        <fullName evidence="4">Enoyl-CoA hydratase</fullName>
    </submittedName>
</protein>
<keyword evidence="2" id="KW-0443">Lipid metabolism</keyword>
<sequence length="273" mass="29809">MPTELNISTKHCLVEQEGNVLIVTLNRPEAKNAFSSEMLLGMYKAWRLVDEDDNLYCAIITAKGDTFSAGMDLKVGPDGDQATAEEFMTIMATVPNVHWQALLRENRPCKPIILAVEGYALAGGTEILQGTDIRVAAEDAIFGVTEVARGLYPMSGSTIRLRKQIPYCIAAEILLTGDRVSAQQALEFGLINRVVPKGETLNEAKKFAAKICANGPLAVKAVVRSLREHTEHLSEDEAMQKSDELAGPVFASKDAKEGMRAFKEKRPAVFKGE</sequence>
<organism evidence="4 5">
    <name type="scientific">Zhongshania aliphaticivorans</name>
    <dbReference type="NCBI Taxonomy" id="1470434"/>
    <lineage>
        <taxon>Bacteria</taxon>
        <taxon>Pseudomonadati</taxon>
        <taxon>Pseudomonadota</taxon>
        <taxon>Gammaproteobacteria</taxon>
        <taxon>Cellvibrionales</taxon>
        <taxon>Spongiibacteraceae</taxon>
        <taxon>Zhongshania</taxon>
    </lineage>
</organism>
<dbReference type="Gene3D" id="1.10.12.10">
    <property type="entry name" value="Lyase 2-enoyl-coa Hydratase, Chain A, domain 2"/>
    <property type="match status" value="1"/>
</dbReference>
<gene>
    <name evidence="4" type="ORF">AZF00_12280</name>
</gene>
<dbReference type="Proteomes" id="UP000074119">
    <property type="component" value="Chromosome"/>
</dbReference>
<dbReference type="NCBIfam" id="NF005864">
    <property type="entry name" value="PRK07799.1"/>
    <property type="match status" value="1"/>
</dbReference>
<keyword evidence="3" id="KW-0456">Lyase</keyword>
<proteinExistence type="inferred from homology"/>
<evidence type="ECO:0000256" key="3">
    <source>
        <dbReference type="ARBA" id="ARBA00023239"/>
    </source>
</evidence>
<name>A0A127M733_9GAMM</name>
<dbReference type="InterPro" id="IPR029045">
    <property type="entry name" value="ClpP/crotonase-like_dom_sf"/>
</dbReference>
<dbReference type="KEGG" id="zal:AZF00_12280"/>
<dbReference type="CDD" id="cd06558">
    <property type="entry name" value="crotonase-like"/>
    <property type="match status" value="1"/>
</dbReference>
<comment type="similarity">
    <text evidence="1">Belongs to the enoyl-CoA hydratase/isomerase family.</text>
</comment>
<evidence type="ECO:0000313" key="5">
    <source>
        <dbReference type="Proteomes" id="UP000074119"/>
    </source>
</evidence>
<dbReference type="Pfam" id="PF00378">
    <property type="entry name" value="ECH_1"/>
    <property type="match status" value="1"/>
</dbReference>
<dbReference type="SUPFAM" id="SSF52096">
    <property type="entry name" value="ClpP/crotonase"/>
    <property type="match status" value="1"/>
</dbReference>
<evidence type="ECO:0000256" key="2">
    <source>
        <dbReference type="ARBA" id="ARBA00023098"/>
    </source>
</evidence>
<evidence type="ECO:0000313" key="4">
    <source>
        <dbReference type="EMBL" id="AMO69032.1"/>
    </source>
</evidence>
<reference evidence="4 5" key="1">
    <citation type="submission" date="2015-12" db="EMBL/GenBank/DDBJ databases">
        <authorList>
            <person name="Shamseldin A."/>
            <person name="Moawad H."/>
            <person name="Abd El-Rahim W.M."/>
            <person name="Sadowsky M.J."/>
        </authorList>
    </citation>
    <scope>NUCLEOTIDE SEQUENCE [LARGE SCALE GENOMIC DNA]</scope>
    <source>
        <strain evidence="4 5">SM2</strain>
    </source>
</reference>
<dbReference type="STRING" id="1470434.AZF00_12280"/>
<dbReference type="GO" id="GO:0016829">
    <property type="term" value="F:lyase activity"/>
    <property type="evidence" value="ECO:0007669"/>
    <property type="project" value="UniProtKB-KW"/>
</dbReference>
<evidence type="ECO:0000256" key="1">
    <source>
        <dbReference type="ARBA" id="ARBA00005254"/>
    </source>
</evidence>
<dbReference type="RefSeq" id="WP_008248928.1">
    <property type="nucleotide sequence ID" value="NZ_CP014544.1"/>
</dbReference>
<dbReference type="InterPro" id="IPR014748">
    <property type="entry name" value="Enoyl-CoA_hydra_C"/>
</dbReference>
<dbReference type="PANTHER" id="PTHR11941:SF169">
    <property type="entry name" value="(7AS)-7A-METHYL-1,5-DIOXO-2,3,5,6,7,7A-HEXAHYDRO-1H-INDENE-CARBOXYL-COA HYDROLASE"/>
    <property type="match status" value="1"/>
</dbReference>